<dbReference type="Proteomes" id="UP000321772">
    <property type="component" value="Chromosome"/>
</dbReference>
<feature type="domain" description="Transposase InsH N-terminal" evidence="1">
    <location>
        <begin position="25"/>
        <end position="116"/>
    </location>
</feature>
<dbReference type="RefSeq" id="WP_137638872.1">
    <property type="nucleotide sequence ID" value="NZ_CP042392.1"/>
</dbReference>
<dbReference type="EMBL" id="CP042392">
    <property type="protein sequence ID" value="QEA53299.1"/>
    <property type="molecule type" value="Genomic_DNA"/>
</dbReference>
<evidence type="ECO:0000259" key="2">
    <source>
        <dbReference type="Pfam" id="PF13586"/>
    </source>
</evidence>
<reference evidence="5 7" key="1">
    <citation type="submission" date="2019-06" db="EMBL/GenBank/DDBJ databases">
        <title>Genome analyses of bacteria isolated from kimchi.</title>
        <authorList>
            <person name="Lee S."/>
            <person name="Ahn S."/>
            <person name="Roh S."/>
        </authorList>
    </citation>
    <scope>NUCLEOTIDE SEQUENCE [LARGE SCALE GENOMIC DNA]</scope>
    <source>
        <strain evidence="5 7">CBA3616</strain>
    </source>
</reference>
<evidence type="ECO:0000313" key="5">
    <source>
        <dbReference type="EMBL" id="QEA53396.1"/>
    </source>
</evidence>
<dbReference type="EMBL" id="CP042392">
    <property type="protein sequence ID" value="QEA53445.1"/>
    <property type="molecule type" value="Genomic_DNA"/>
</dbReference>
<evidence type="ECO:0000313" key="3">
    <source>
        <dbReference type="EMBL" id="QEA52524.1"/>
    </source>
</evidence>
<gene>
    <name evidence="3" type="ORF">FGL77_03815</name>
    <name evidence="4" type="ORF">FGL77_08280</name>
    <name evidence="5" type="ORF">FGL77_08880</name>
    <name evidence="6" type="ORF">FGL77_09160</name>
</gene>
<organism evidence="5 7">
    <name type="scientific">Loigolactobacillus coryniformis</name>
    <dbReference type="NCBI Taxonomy" id="1610"/>
    <lineage>
        <taxon>Bacteria</taxon>
        <taxon>Bacillati</taxon>
        <taxon>Bacillota</taxon>
        <taxon>Bacilli</taxon>
        <taxon>Lactobacillales</taxon>
        <taxon>Lactobacillaceae</taxon>
        <taxon>Loigolactobacillus</taxon>
    </lineage>
</organism>
<name>A0A5B8TJM5_9LACO</name>
<evidence type="ECO:0000259" key="1">
    <source>
        <dbReference type="Pfam" id="PF05598"/>
    </source>
</evidence>
<sequence length="475" mass="55312">MYKPQLNTQLAFEDFDQPMGLSMNPENRWIKKAAIIPWSELEKDYTKNFRNRKGNVAKPLRMALGALLIQTEYGYSDEETVLQIQENPYLQFFIGLPGYQNQAPFDASTMVYFRKRLDAVTLATINEKIIAANSKPTKTVTDKQDDHSDDDHNSGTLILDATCAPQNIKYPTDTELLNDARTHLEKIIDVACADNGWTKPRIYRRKARQVYLAIVRRKRKGQKWLRKQIRRLLNYVKRDLDKVEIYLTAGYQLTLEQENWLTTSKAIYAQQKYMYTERTHSVKDRIVSFSQPWIRPILRGKARTNTEFGVKLDVSLDRGFARIEKTSFDAYNESTDLVNAVRRYYDRNGHYPARVLADKIYRNRGNLAYCKERDIRLSGPALGRPKKNETRDKRISYQDNADRIAVERDFSLMKRRFSLNLIMTKLPTTTLTSVGISVIALNLSKLMANFSRPIFGWLVFINQIFCKNRQKLVNI</sequence>
<dbReference type="InterPro" id="IPR025668">
    <property type="entry name" value="Tnp_DDE_dom"/>
</dbReference>
<dbReference type="InterPro" id="IPR008490">
    <property type="entry name" value="Transposase_InsH_N"/>
</dbReference>
<protein>
    <submittedName>
        <fullName evidence="5">IS5 family transposase</fullName>
    </submittedName>
</protein>
<dbReference type="NCBIfam" id="NF033578">
    <property type="entry name" value="transpos_IS5_1"/>
    <property type="match status" value="1"/>
</dbReference>
<accession>A0A5B8TJM5</accession>
<dbReference type="PANTHER" id="PTHR33803:SF3">
    <property type="entry name" value="BLL1974 PROTEIN"/>
    <property type="match status" value="1"/>
</dbReference>
<dbReference type="EMBL" id="CP042392">
    <property type="protein sequence ID" value="QEA53396.1"/>
    <property type="molecule type" value="Genomic_DNA"/>
</dbReference>
<dbReference type="EMBL" id="CP042392">
    <property type="protein sequence ID" value="QEA52524.1"/>
    <property type="molecule type" value="Genomic_DNA"/>
</dbReference>
<dbReference type="AlphaFoldDB" id="A0A5B8TJM5"/>
<evidence type="ECO:0000313" key="6">
    <source>
        <dbReference type="EMBL" id="QEA53445.1"/>
    </source>
</evidence>
<evidence type="ECO:0000313" key="4">
    <source>
        <dbReference type="EMBL" id="QEA53299.1"/>
    </source>
</evidence>
<evidence type="ECO:0000313" key="7">
    <source>
        <dbReference type="Proteomes" id="UP000321772"/>
    </source>
</evidence>
<dbReference type="Pfam" id="PF05598">
    <property type="entry name" value="DUF772"/>
    <property type="match status" value="1"/>
</dbReference>
<proteinExistence type="predicted"/>
<dbReference type="Pfam" id="PF13586">
    <property type="entry name" value="DDE_Tnp_1_2"/>
    <property type="match status" value="1"/>
</dbReference>
<dbReference type="InterPro" id="IPR047710">
    <property type="entry name" value="Transpos_IS5-like"/>
</dbReference>
<feature type="domain" description="Transposase DDE" evidence="2">
    <location>
        <begin position="355"/>
        <end position="443"/>
    </location>
</feature>
<dbReference type="PANTHER" id="PTHR33803">
    <property type="entry name" value="IS1478 TRANSPOSASE"/>
    <property type="match status" value="1"/>
</dbReference>